<reference evidence="6 7" key="1">
    <citation type="submission" date="2019-08" db="EMBL/GenBank/DDBJ databases">
        <title>Whole genome of Aphis craccivora.</title>
        <authorList>
            <person name="Voronova N.V."/>
            <person name="Shulinski R.S."/>
            <person name="Bandarenka Y.V."/>
            <person name="Zhorov D.G."/>
            <person name="Warner D."/>
        </authorList>
    </citation>
    <scope>NUCLEOTIDE SEQUENCE [LARGE SCALE GENOMIC DNA]</scope>
    <source>
        <strain evidence="6">180601</strain>
        <tissue evidence="6">Whole Body</tissue>
    </source>
</reference>
<evidence type="ECO:0000259" key="5">
    <source>
        <dbReference type="PROSITE" id="PS51659"/>
    </source>
</evidence>
<dbReference type="InterPro" id="IPR045573">
    <property type="entry name" value="Fut8_N_cat"/>
</dbReference>
<feature type="transmembrane region" description="Helical" evidence="4">
    <location>
        <begin position="12"/>
        <end position="28"/>
    </location>
</feature>
<evidence type="ECO:0000256" key="1">
    <source>
        <dbReference type="ARBA" id="ARBA00022676"/>
    </source>
</evidence>
<dbReference type="InterPro" id="IPR036028">
    <property type="entry name" value="SH3-like_dom_sf"/>
</dbReference>
<dbReference type="Gene3D" id="3.40.50.11350">
    <property type="match status" value="1"/>
</dbReference>
<proteinExistence type="inferred from homology"/>
<dbReference type="SUPFAM" id="SSF50044">
    <property type="entry name" value="SH3-domain"/>
    <property type="match status" value="1"/>
</dbReference>
<dbReference type="CDD" id="cd11300">
    <property type="entry name" value="Fut8_like"/>
    <property type="match status" value="1"/>
</dbReference>
<comment type="caution">
    <text evidence="6">The sequence shown here is derived from an EMBL/GenBank/DDBJ whole genome shotgun (WGS) entry which is preliminary data.</text>
</comment>
<evidence type="ECO:0000313" key="6">
    <source>
        <dbReference type="EMBL" id="KAF0750977.1"/>
    </source>
</evidence>
<dbReference type="Proteomes" id="UP000478052">
    <property type="component" value="Unassembled WGS sequence"/>
</dbReference>
<keyword evidence="2 3" id="KW-0808">Transferase</keyword>
<name>A0A6G0Y821_APHCR</name>
<evidence type="ECO:0000313" key="7">
    <source>
        <dbReference type="Proteomes" id="UP000478052"/>
    </source>
</evidence>
<feature type="domain" description="GT23" evidence="5">
    <location>
        <begin position="188"/>
        <end position="476"/>
    </location>
</feature>
<dbReference type="InterPro" id="IPR027350">
    <property type="entry name" value="GT23_dom"/>
</dbReference>
<dbReference type="Pfam" id="PF19745">
    <property type="entry name" value="FUT8_N_cat"/>
    <property type="match status" value="1"/>
</dbReference>
<keyword evidence="4" id="KW-0472">Membrane</keyword>
<dbReference type="InterPro" id="IPR035653">
    <property type="entry name" value="Fut8_SH3"/>
</dbReference>
<dbReference type="CDD" id="cd11792">
    <property type="entry name" value="SH3_Fut8"/>
    <property type="match status" value="1"/>
</dbReference>
<keyword evidence="1 3" id="KW-0328">Glycosyltransferase</keyword>
<evidence type="ECO:0000256" key="2">
    <source>
        <dbReference type="ARBA" id="ARBA00022679"/>
    </source>
</evidence>
<dbReference type="Gene3D" id="2.30.30.40">
    <property type="entry name" value="SH3 Domains"/>
    <property type="match status" value="1"/>
</dbReference>
<gene>
    <name evidence="6" type="ORF">FWK35_00024500</name>
</gene>
<evidence type="ECO:0000256" key="3">
    <source>
        <dbReference type="PROSITE-ProRule" id="PRU00992"/>
    </source>
</evidence>
<dbReference type="OrthoDB" id="2014825at2759"/>
<keyword evidence="4" id="KW-0812">Transmembrane</keyword>
<dbReference type="AlphaFoldDB" id="A0A6G0Y821"/>
<comment type="similarity">
    <text evidence="3">Belongs to the glycosyltransferase 23 family.</text>
</comment>
<dbReference type="EMBL" id="VUJU01005523">
    <property type="protein sequence ID" value="KAF0750977.1"/>
    <property type="molecule type" value="Genomic_DNA"/>
</dbReference>
<feature type="region of interest" description="Important for donor substrate binding" evidence="3">
    <location>
        <begin position="358"/>
        <end position="359"/>
    </location>
</feature>
<dbReference type="Gene3D" id="1.10.287.1060">
    <property type="entry name" value="ESAT-6-like"/>
    <property type="match status" value="1"/>
</dbReference>
<keyword evidence="4" id="KW-1133">Transmembrane helix</keyword>
<dbReference type="GO" id="GO:0006487">
    <property type="term" value="P:protein N-linked glycosylation"/>
    <property type="evidence" value="ECO:0007669"/>
    <property type="project" value="TreeGrafter"/>
</dbReference>
<dbReference type="PROSITE" id="PS51659">
    <property type="entry name" value="GT23"/>
    <property type="match status" value="1"/>
</dbReference>
<accession>A0A6G0Y821</accession>
<evidence type="ECO:0000256" key="4">
    <source>
        <dbReference type="SAM" id="Phobius"/>
    </source>
</evidence>
<dbReference type="PANTHER" id="PTHR13132:SF29">
    <property type="entry name" value="ALPHA-(1,6)-FUCOSYLTRANSFERASE"/>
    <property type="match status" value="1"/>
</dbReference>
<organism evidence="6 7">
    <name type="scientific">Aphis craccivora</name>
    <name type="common">Cowpea aphid</name>
    <dbReference type="NCBI Taxonomy" id="307492"/>
    <lineage>
        <taxon>Eukaryota</taxon>
        <taxon>Metazoa</taxon>
        <taxon>Ecdysozoa</taxon>
        <taxon>Arthropoda</taxon>
        <taxon>Hexapoda</taxon>
        <taxon>Insecta</taxon>
        <taxon>Pterygota</taxon>
        <taxon>Neoptera</taxon>
        <taxon>Paraneoptera</taxon>
        <taxon>Hemiptera</taxon>
        <taxon>Sternorrhyncha</taxon>
        <taxon>Aphidomorpha</taxon>
        <taxon>Aphidoidea</taxon>
        <taxon>Aphididae</taxon>
        <taxon>Aphidini</taxon>
        <taxon>Aphis</taxon>
        <taxon>Aphis</taxon>
    </lineage>
</organism>
<dbReference type="PANTHER" id="PTHR13132">
    <property type="entry name" value="ALPHA- 1,6 -FUCOSYLTRANSFERASE"/>
    <property type="match status" value="1"/>
</dbReference>
<sequence>MQIYWFQQKIRFLFILVCIYFLLVIINPKQQQANDIAEKNVSEKLTNILFELNHQHENNAKLKQQVIFLTKRLRIFKKNNSKQKQLNGPPEDYELLHRRIYSNTKEFWYYISFELRSLAISVRSNTSISFIIHMKTIIDEHYRSLLNDIAKLTEVDGYSQWRRKEYIYLSTLVKKRLRILQTSEDCSKVKKLACNLISDRQSCGYGCRLHHIVNCMVVAYATNRILVLDNPQNWGFTSGGLTKLFFPLSNTCTSLNRNETVLPWPGNESVQVLNLSLPITAPNGPNRKRRPYPTPFNPLVLPRDLSHRLNVLHGDPVVWWIGQFVNYLIRPQMSTIDIFEDCEVVFGFTRPVVGVHIRRTDKISSFHQLEEYMYYVEDYYKLQELNGEVNYKKIYLATDDPTYPEYEILGKADLSKTGSIKTQESDDSIMSINIDIYFLSRCDYLVCTFSSHICRLAYEIMNGHELKDASAQFTSLDDAYYFNDQIRRLHVAVLPHKAKRPQEMDLKVGDEIEVIENQWNGYSKGIHLRTNKSLLYPTFKFIQ</sequence>
<protein>
    <submittedName>
        <fullName evidence="6">Alpha-1,6-fucosyltransferase-like</fullName>
    </submittedName>
</protein>
<dbReference type="GO" id="GO:0046921">
    <property type="term" value="F:alpha-(1-&gt;6)-fucosyltransferase activity"/>
    <property type="evidence" value="ECO:0007669"/>
    <property type="project" value="TreeGrafter"/>
</dbReference>
<keyword evidence="7" id="KW-1185">Reference proteome</keyword>